<dbReference type="InterPro" id="IPR036554">
    <property type="entry name" value="GHMP_kinase_C_sf"/>
</dbReference>
<dbReference type="SUPFAM" id="SSF54211">
    <property type="entry name" value="Ribosomal protein S5 domain 2-like"/>
    <property type="match status" value="1"/>
</dbReference>
<dbReference type="UniPathway" id="UPA00057">
    <property type="reaction ID" value="UER00098"/>
</dbReference>
<dbReference type="GO" id="GO:0019287">
    <property type="term" value="P:isopentenyl diphosphate biosynthetic process, mevalonate pathway"/>
    <property type="evidence" value="ECO:0007669"/>
    <property type="project" value="UniProtKB-UniPathway"/>
</dbReference>
<keyword evidence="6" id="KW-0067">ATP-binding</keyword>
<sequence length="356" mass="37532">MRGLASAPGKIILFGEHAINRQQAGISAAVDRRAYALVTLAGSDVELVFRAEGQRLTWEGLGEFRARVDALRTHHDLYGIRDLVRGDFFAPAKYVLSLLRDRLGYDGGCRVEWRSALPMGSGMGSGAAASAAMIGAFATALGRDLPPVEVAHLAWQGDILAHGGVASALDSSACTLGGCVLVSTSWPPRTLSGVLELPIVVGDTGVRASTGEVNTRVREALQSRPHLGMLFEEIGLLVERAVPALERGDLQVVGRLMHMNHLLLRELGVSCPELERLVEAALSAGAWGAKLSGSGGGGIMVALAPGDRVAEVACALEGAGGRPMALRVGVEGVRSEPVELWDKLGEEMLQHADSER</sequence>
<evidence type="ECO:0000259" key="11">
    <source>
        <dbReference type="Pfam" id="PF08544"/>
    </source>
</evidence>
<evidence type="ECO:0000256" key="4">
    <source>
        <dbReference type="ARBA" id="ARBA00022741"/>
    </source>
</evidence>
<dbReference type="PANTHER" id="PTHR43290:SF2">
    <property type="entry name" value="MEVALONATE KINASE"/>
    <property type="match status" value="1"/>
</dbReference>
<dbReference type="EMBL" id="CP001826">
    <property type="protein sequence ID" value="ACZ42906.1"/>
    <property type="molecule type" value="Genomic_DNA"/>
</dbReference>
<dbReference type="HOGENOM" id="CLU_017814_0_0_0"/>
<reference evidence="13" key="1">
    <citation type="journal article" date="2010" name="Stand. Genomic Sci.">
        <title>Complete genome sequence of 'Thermobaculum terrenum' type strain (YNP1).</title>
        <authorList>
            <person name="Kiss H."/>
            <person name="Cleland D."/>
            <person name="Lapidus A."/>
            <person name="Lucas S."/>
            <person name="Glavina Del Rio T."/>
            <person name="Nolan M."/>
            <person name="Tice H."/>
            <person name="Han C."/>
            <person name="Goodwin L."/>
            <person name="Pitluck S."/>
            <person name="Liolios K."/>
            <person name="Ivanova N."/>
            <person name="Mavromatis K."/>
            <person name="Ovchinnikova G."/>
            <person name="Pati A."/>
            <person name="Chen A."/>
            <person name="Palaniappan K."/>
            <person name="Land M."/>
            <person name="Hauser L."/>
            <person name="Chang Y."/>
            <person name="Jeffries C."/>
            <person name="Lu M."/>
            <person name="Brettin T."/>
            <person name="Detter J."/>
            <person name="Goker M."/>
            <person name="Tindall B."/>
            <person name="Beck B."/>
            <person name="McDermott T."/>
            <person name="Woyke T."/>
            <person name="Bristow J."/>
            <person name="Eisen J."/>
            <person name="Markowitz V."/>
            <person name="Hugenholtz P."/>
            <person name="Kyrpides N."/>
            <person name="Klenk H."/>
            <person name="Cheng J."/>
        </authorList>
    </citation>
    <scope>NUCLEOTIDE SEQUENCE [LARGE SCALE GENOMIC DNA]</scope>
    <source>
        <strain evidence="13">ATCC BAA-798 / YNP1</strain>
    </source>
</reference>
<gene>
    <name evidence="12" type="ordered locus">Tter_2002</name>
</gene>
<dbReference type="eggNOG" id="COG1577">
    <property type="taxonomic scope" value="Bacteria"/>
</dbReference>
<evidence type="ECO:0000313" key="13">
    <source>
        <dbReference type="Proteomes" id="UP000000323"/>
    </source>
</evidence>
<keyword evidence="5 12" id="KW-0418">Kinase</keyword>
<dbReference type="InterPro" id="IPR006204">
    <property type="entry name" value="GHMP_kinase_N_dom"/>
</dbReference>
<dbReference type="Gene3D" id="3.30.70.890">
    <property type="entry name" value="GHMP kinase, C-terminal domain"/>
    <property type="match status" value="1"/>
</dbReference>
<organism evidence="12 13">
    <name type="scientific">Thermobaculum terrenum (strain ATCC BAA-798 / CCMEE 7001 / YNP1)</name>
    <dbReference type="NCBI Taxonomy" id="525904"/>
    <lineage>
        <taxon>Bacteria</taxon>
        <taxon>Bacillati</taxon>
        <taxon>Chloroflexota</taxon>
        <taxon>Chloroflexia</taxon>
        <taxon>Candidatus Thermobaculales</taxon>
        <taxon>Candidatus Thermobaculaceae</taxon>
        <taxon>Thermobaculum</taxon>
    </lineage>
</organism>
<evidence type="ECO:0000313" key="12">
    <source>
        <dbReference type="EMBL" id="ACZ42906.1"/>
    </source>
</evidence>
<dbReference type="Pfam" id="PF08544">
    <property type="entry name" value="GHMP_kinases_C"/>
    <property type="match status" value="1"/>
</dbReference>
<keyword evidence="4" id="KW-0547">Nucleotide-binding</keyword>
<keyword evidence="3" id="KW-0808">Transferase</keyword>
<proteinExistence type="predicted"/>
<evidence type="ECO:0000256" key="5">
    <source>
        <dbReference type="ARBA" id="ARBA00022777"/>
    </source>
</evidence>
<evidence type="ECO:0000256" key="9">
    <source>
        <dbReference type="ARBA" id="ARBA00029438"/>
    </source>
</evidence>
<dbReference type="InterPro" id="IPR006205">
    <property type="entry name" value="Mev_gal_kin"/>
</dbReference>
<dbReference type="OrthoDB" id="9769523at2"/>
<evidence type="ECO:0000256" key="3">
    <source>
        <dbReference type="ARBA" id="ARBA00022679"/>
    </source>
</evidence>
<protein>
    <submittedName>
        <fullName evidence="12">Mevalonate kinase</fullName>
    </submittedName>
</protein>
<dbReference type="GO" id="GO:0005524">
    <property type="term" value="F:ATP binding"/>
    <property type="evidence" value="ECO:0007669"/>
    <property type="project" value="UniProtKB-KW"/>
</dbReference>
<keyword evidence="2" id="KW-0444">Lipid biosynthesis</keyword>
<keyword evidence="1" id="KW-0963">Cytoplasm</keyword>
<feature type="domain" description="GHMP kinase N-terminal" evidence="10">
    <location>
        <begin position="94"/>
        <end position="178"/>
    </location>
</feature>
<name>D1CGN5_THET1</name>
<evidence type="ECO:0000256" key="8">
    <source>
        <dbReference type="ARBA" id="ARBA00023098"/>
    </source>
</evidence>
<dbReference type="Pfam" id="PF00288">
    <property type="entry name" value="GHMP_kinases_N"/>
    <property type="match status" value="1"/>
</dbReference>
<keyword evidence="13" id="KW-1185">Reference proteome</keyword>
<dbReference type="AlphaFoldDB" id="D1CGN5"/>
<dbReference type="Proteomes" id="UP000000323">
    <property type="component" value="Chromosome 2"/>
</dbReference>
<evidence type="ECO:0000256" key="6">
    <source>
        <dbReference type="ARBA" id="ARBA00022840"/>
    </source>
</evidence>
<feature type="domain" description="GHMP kinase C-terminal" evidence="11">
    <location>
        <begin position="241"/>
        <end position="317"/>
    </location>
</feature>
<evidence type="ECO:0000256" key="1">
    <source>
        <dbReference type="ARBA" id="ARBA00022490"/>
    </source>
</evidence>
<keyword evidence="7" id="KW-0460">Magnesium</keyword>
<dbReference type="PANTHER" id="PTHR43290">
    <property type="entry name" value="MEVALONATE KINASE"/>
    <property type="match status" value="1"/>
</dbReference>
<dbReference type="Gene3D" id="3.30.230.10">
    <property type="match status" value="1"/>
</dbReference>
<dbReference type="STRING" id="525904.Tter_2002"/>
<comment type="pathway">
    <text evidence="9">Isoprenoid biosynthesis; isopentenyl diphosphate biosynthesis via mevalonate pathway; isopentenyl diphosphate from (R)-mevalonate: step 1/3.</text>
</comment>
<dbReference type="InterPro" id="IPR014721">
    <property type="entry name" value="Ribsml_uS5_D2-typ_fold_subgr"/>
</dbReference>
<keyword evidence="8" id="KW-0443">Lipid metabolism</keyword>
<accession>D1CGN5</accession>
<evidence type="ECO:0000259" key="10">
    <source>
        <dbReference type="Pfam" id="PF00288"/>
    </source>
</evidence>
<dbReference type="KEGG" id="ttr:Tter_2002"/>
<dbReference type="InterPro" id="IPR020568">
    <property type="entry name" value="Ribosomal_Su5_D2-typ_SF"/>
</dbReference>
<evidence type="ECO:0000256" key="2">
    <source>
        <dbReference type="ARBA" id="ARBA00022516"/>
    </source>
</evidence>
<dbReference type="GO" id="GO:0004496">
    <property type="term" value="F:mevalonate kinase activity"/>
    <property type="evidence" value="ECO:0007669"/>
    <property type="project" value="InterPro"/>
</dbReference>
<dbReference type="SUPFAM" id="SSF55060">
    <property type="entry name" value="GHMP Kinase, C-terminal domain"/>
    <property type="match status" value="1"/>
</dbReference>
<dbReference type="PRINTS" id="PR00959">
    <property type="entry name" value="MEVGALKINASE"/>
</dbReference>
<dbReference type="NCBIfam" id="TIGR00549">
    <property type="entry name" value="mevalon_kin"/>
    <property type="match status" value="1"/>
</dbReference>
<evidence type="ECO:0000256" key="7">
    <source>
        <dbReference type="ARBA" id="ARBA00022842"/>
    </source>
</evidence>
<dbReference type="RefSeq" id="WP_012875937.1">
    <property type="nucleotide sequence ID" value="NC_013526.1"/>
</dbReference>
<dbReference type="GO" id="GO:0005829">
    <property type="term" value="C:cytosol"/>
    <property type="evidence" value="ECO:0007669"/>
    <property type="project" value="TreeGrafter"/>
</dbReference>
<dbReference type="InterPro" id="IPR013750">
    <property type="entry name" value="GHMP_kinase_C_dom"/>
</dbReference>